<name>A0ABU9T6Y7_9HYPH</name>
<keyword evidence="7" id="KW-0472">Membrane</keyword>
<evidence type="ECO:0000256" key="4">
    <source>
        <dbReference type="ARBA" id="ARBA00022475"/>
    </source>
</evidence>
<dbReference type="PANTHER" id="PTHR43166">
    <property type="entry name" value="AMINO ACID IMPORT ATP-BINDING PROTEIN"/>
    <property type="match status" value="1"/>
</dbReference>
<dbReference type="InterPro" id="IPR017871">
    <property type="entry name" value="ABC_transporter-like_CS"/>
</dbReference>
<evidence type="ECO:0000256" key="7">
    <source>
        <dbReference type="ARBA" id="ARBA00023136"/>
    </source>
</evidence>
<evidence type="ECO:0000256" key="1">
    <source>
        <dbReference type="ARBA" id="ARBA00004202"/>
    </source>
</evidence>
<dbReference type="EMBL" id="JBBMQO010000005">
    <property type="protein sequence ID" value="MEM5501896.1"/>
    <property type="molecule type" value="Genomic_DNA"/>
</dbReference>
<dbReference type="InterPro" id="IPR050086">
    <property type="entry name" value="MetN_ABC_transporter-like"/>
</dbReference>
<dbReference type="InterPro" id="IPR003593">
    <property type="entry name" value="AAA+_ATPase"/>
</dbReference>
<sequence>MLDITPSHTQIAKPKSATQDAQANPFLSCRGLCFSANSNVLIKDISLNFSAHGMSAIMGFNGAGKSLLLRLLHGVIQPDSGTVLWDNTPVTHDNRKRQSMVFQKPVLLRRSVLDNLLFVLKSRGMSDPSIAFSLLEKVRLENVSSRAARLLSGGEQQRLALARGLATKPEILFLDEATSSLDPTSIAIIENILNEECLKGTKIIFASHDIGQIKRLASEVIFINHGRISEQTDAASFFKIPETKIAQTYLEGGLPVI</sequence>
<proteinExistence type="inferred from homology"/>
<dbReference type="SMART" id="SM00382">
    <property type="entry name" value="AAA"/>
    <property type="match status" value="1"/>
</dbReference>
<dbReference type="PROSITE" id="PS00211">
    <property type="entry name" value="ABC_TRANSPORTER_1"/>
    <property type="match status" value="1"/>
</dbReference>
<keyword evidence="5" id="KW-0547">Nucleotide-binding</keyword>
<dbReference type="PROSITE" id="PS50893">
    <property type="entry name" value="ABC_TRANSPORTER_2"/>
    <property type="match status" value="1"/>
</dbReference>
<comment type="caution">
    <text evidence="9">The sequence shown here is derived from an EMBL/GenBank/DDBJ whole genome shotgun (WGS) entry which is preliminary data.</text>
</comment>
<dbReference type="GO" id="GO:0005524">
    <property type="term" value="F:ATP binding"/>
    <property type="evidence" value="ECO:0007669"/>
    <property type="project" value="UniProtKB-KW"/>
</dbReference>
<evidence type="ECO:0000313" key="9">
    <source>
        <dbReference type="EMBL" id="MEM5501896.1"/>
    </source>
</evidence>
<dbReference type="PANTHER" id="PTHR43166:SF9">
    <property type="entry name" value="GLUTAMATE_ASPARTATE IMPORT ATP-BINDING PROTEIN GLTL"/>
    <property type="match status" value="1"/>
</dbReference>
<evidence type="ECO:0000256" key="3">
    <source>
        <dbReference type="ARBA" id="ARBA00022448"/>
    </source>
</evidence>
<protein>
    <submittedName>
        <fullName evidence="9">ATP-binding cassette domain-containing protein</fullName>
    </submittedName>
</protein>
<organism evidence="9 10">
    <name type="scientific">Ahrensia kielensis</name>
    <dbReference type="NCBI Taxonomy" id="76980"/>
    <lineage>
        <taxon>Bacteria</taxon>
        <taxon>Pseudomonadati</taxon>
        <taxon>Pseudomonadota</taxon>
        <taxon>Alphaproteobacteria</taxon>
        <taxon>Hyphomicrobiales</taxon>
        <taxon>Ahrensiaceae</taxon>
        <taxon>Ahrensia</taxon>
    </lineage>
</organism>
<keyword evidence="3" id="KW-0813">Transport</keyword>
<keyword evidence="10" id="KW-1185">Reference proteome</keyword>
<comment type="subcellular location">
    <subcellularLocation>
        <location evidence="1">Cell membrane</location>
        <topology evidence="1">Peripheral membrane protein</topology>
    </subcellularLocation>
</comment>
<dbReference type="Gene3D" id="3.40.50.300">
    <property type="entry name" value="P-loop containing nucleotide triphosphate hydrolases"/>
    <property type="match status" value="1"/>
</dbReference>
<dbReference type="InterPro" id="IPR003439">
    <property type="entry name" value="ABC_transporter-like_ATP-bd"/>
</dbReference>
<dbReference type="Proteomes" id="UP001477870">
    <property type="component" value="Unassembled WGS sequence"/>
</dbReference>
<dbReference type="InterPro" id="IPR027417">
    <property type="entry name" value="P-loop_NTPase"/>
</dbReference>
<dbReference type="SUPFAM" id="SSF52540">
    <property type="entry name" value="P-loop containing nucleoside triphosphate hydrolases"/>
    <property type="match status" value="1"/>
</dbReference>
<evidence type="ECO:0000256" key="5">
    <source>
        <dbReference type="ARBA" id="ARBA00022741"/>
    </source>
</evidence>
<comment type="similarity">
    <text evidence="2">Belongs to the ABC transporter superfamily.</text>
</comment>
<evidence type="ECO:0000259" key="8">
    <source>
        <dbReference type="PROSITE" id="PS50893"/>
    </source>
</evidence>
<keyword evidence="6 9" id="KW-0067">ATP-binding</keyword>
<dbReference type="Pfam" id="PF00005">
    <property type="entry name" value="ABC_tran"/>
    <property type="match status" value="1"/>
</dbReference>
<evidence type="ECO:0000313" key="10">
    <source>
        <dbReference type="Proteomes" id="UP001477870"/>
    </source>
</evidence>
<feature type="domain" description="ABC transporter" evidence="8">
    <location>
        <begin position="27"/>
        <end position="250"/>
    </location>
</feature>
<keyword evidence="4" id="KW-1003">Cell membrane</keyword>
<gene>
    <name evidence="9" type="ORF">WNY59_09885</name>
</gene>
<accession>A0ABU9T6Y7</accession>
<evidence type="ECO:0000256" key="6">
    <source>
        <dbReference type="ARBA" id="ARBA00022840"/>
    </source>
</evidence>
<evidence type="ECO:0000256" key="2">
    <source>
        <dbReference type="ARBA" id="ARBA00005417"/>
    </source>
</evidence>
<dbReference type="RefSeq" id="WP_342848316.1">
    <property type="nucleotide sequence ID" value="NZ_JBBMQO010000005.1"/>
</dbReference>
<reference evidence="9 10" key="1">
    <citation type="submission" date="2024-03" db="EMBL/GenBank/DDBJ databases">
        <title>Community enrichment and isolation of bacterial strains for fucoidan degradation.</title>
        <authorList>
            <person name="Sichert A."/>
        </authorList>
    </citation>
    <scope>NUCLEOTIDE SEQUENCE [LARGE SCALE GENOMIC DNA]</scope>
    <source>
        <strain evidence="9 10">AS62</strain>
    </source>
</reference>